<dbReference type="PROSITE" id="PS51257">
    <property type="entry name" value="PROKAR_LIPOPROTEIN"/>
    <property type="match status" value="1"/>
</dbReference>
<dbReference type="AlphaFoldDB" id="A0A3N0DYR0"/>
<reference evidence="1 2" key="1">
    <citation type="submission" date="2018-10" db="EMBL/GenBank/DDBJ databases">
        <title>Sinomicrobium pectinilyticum sp. nov., a pectinase-producing bacterium isolated from alkaline and saline soil, and emended description of the genus Sinomicrobium.</title>
        <authorList>
            <person name="Cheng B."/>
            <person name="Li C."/>
            <person name="Lai Q."/>
            <person name="Du M."/>
            <person name="Shao Z."/>
            <person name="Xu P."/>
            <person name="Yang C."/>
        </authorList>
    </citation>
    <scope>NUCLEOTIDE SEQUENCE [LARGE SCALE GENOMIC DNA]</scope>
    <source>
        <strain evidence="1 2">5DNS001</strain>
    </source>
</reference>
<proteinExistence type="predicted"/>
<accession>A0A3N0DYR0</accession>
<protein>
    <recommendedName>
        <fullName evidence="3">Lipoprotein</fullName>
    </recommendedName>
</protein>
<gene>
    <name evidence="1" type="ORF">ED312_19245</name>
</gene>
<keyword evidence="2" id="KW-1185">Reference proteome</keyword>
<dbReference type="OrthoDB" id="877719at2"/>
<name>A0A3N0DYR0_SINP1</name>
<evidence type="ECO:0008006" key="3">
    <source>
        <dbReference type="Google" id="ProtNLM"/>
    </source>
</evidence>
<evidence type="ECO:0000313" key="2">
    <source>
        <dbReference type="Proteomes" id="UP000267469"/>
    </source>
</evidence>
<comment type="caution">
    <text evidence="1">The sequence shown here is derived from an EMBL/GenBank/DDBJ whole genome shotgun (WGS) entry which is preliminary data.</text>
</comment>
<dbReference type="Proteomes" id="UP000267469">
    <property type="component" value="Unassembled WGS sequence"/>
</dbReference>
<dbReference type="EMBL" id="RJTM01000129">
    <property type="protein sequence ID" value="RNL80626.1"/>
    <property type="molecule type" value="Genomic_DNA"/>
</dbReference>
<sequence>MNFKKTILTLIAFTAILVSCSSQKEKLKKLDQSLTRDFVAMIEADPDVRFDSLAPLFKKRLKTELTKPGTFKYPFDSLSKKLSVVTTDDGKFRTFSWDEQGGGRWNIIAVFGQYKTERGRVAVQVLSSIDEMEEGGYTDSYIFETHTLNIDGKTHYLTLGSGTLGSNFIQRMVQIFKIEGDSLVSCGSCFEENWTAGGRYDYLAVEARRWDNIDLKFNPETNEITFNEYVDPGTTHPGEPPVNAVTLKLVDGVFRTISSVKLSDEEAKNLREKSRHRLW</sequence>
<evidence type="ECO:0000313" key="1">
    <source>
        <dbReference type="EMBL" id="RNL80626.1"/>
    </source>
</evidence>
<organism evidence="1 2">
    <name type="scientific">Sinomicrobium pectinilyticum</name>
    <dbReference type="NCBI Taxonomy" id="1084421"/>
    <lineage>
        <taxon>Bacteria</taxon>
        <taxon>Pseudomonadati</taxon>
        <taxon>Bacteroidota</taxon>
        <taxon>Flavobacteriia</taxon>
        <taxon>Flavobacteriales</taxon>
        <taxon>Flavobacteriaceae</taxon>
        <taxon>Sinomicrobium</taxon>
    </lineage>
</organism>
<dbReference type="RefSeq" id="WP_123217661.1">
    <property type="nucleotide sequence ID" value="NZ_RJTM01000129.1"/>
</dbReference>